<organism evidence="1 2">
    <name type="scientific">Cetraspora pellucida</name>
    <dbReference type="NCBI Taxonomy" id="1433469"/>
    <lineage>
        <taxon>Eukaryota</taxon>
        <taxon>Fungi</taxon>
        <taxon>Fungi incertae sedis</taxon>
        <taxon>Mucoromycota</taxon>
        <taxon>Glomeromycotina</taxon>
        <taxon>Glomeromycetes</taxon>
        <taxon>Diversisporales</taxon>
        <taxon>Gigasporaceae</taxon>
        <taxon>Cetraspora</taxon>
    </lineage>
</organism>
<dbReference type="EMBL" id="CAJVPW010010470">
    <property type="protein sequence ID" value="CAG8615820.1"/>
    <property type="molecule type" value="Genomic_DNA"/>
</dbReference>
<gene>
    <name evidence="1" type="ORF">SPELUC_LOCUS7676</name>
</gene>
<proteinExistence type="predicted"/>
<dbReference type="Proteomes" id="UP000789366">
    <property type="component" value="Unassembled WGS sequence"/>
</dbReference>
<name>A0ACA9MVT5_9GLOM</name>
<accession>A0ACA9MVT5</accession>
<sequence>LIKYMDNKFNEIEATSMPNKRTHIISDKITEKSTYIVINDEAIDNSKSEVNLKRQLRSKRTYITISDEITNNLSCNVNLEGQLLKFESAYIIINDEATNKPKSKINLEEQLERPSERAKSAVKMQDKHATKKQRLQLIEVNQSNDETKNKRKTCQNCENRNHNRATCRINKE</sequence>
<evidence type="ECO:0000313" key="1">
    <source>
        <dbReference type="EMBL" id="CAG8615820.1"/>
    </source>
</evidence>
<comment type="caution">
    <text evidence="1">The sequence shown here is derived from an EMBL/GenBank/DDBJ whole genome shotgun (WGS) entry which is preliminary data.</text>
</comment>
<feature type="non-terminal residue" evidence="1">
    <location>
        <position position="1"/>
    </location>
</feature>
<evidence type="ECO:0000313" key="2">
    <source>
        <dbReference type="Proteomes" id="UP000789366"/>
    </source>
</evidence>
<protein>
    <submittedName>
        <fullName evidence="1">6230_t:CDS:1</fullName>
    </submittedName>
</protein>
<reference evidence="1" key="1">
    <citation type="submission" date="2021-06" db="EMBL/GenBank/DDBJ databases">
        <authorList>
            <person name="Kallberg Y."/>
            <person name="Tangrot J."/>
            <person name="Rosling A."/>
        </authorList>
    </citation>
    <scope>NUCLEOTIDE SEQUENCE</scope>
    <source>
        <strain evidence="1">28 12/20/2015</strain>
    </source>
</reference>
<keyword evidence="2" id="KW-1185">Reference proteome</keyword>